<evidence type="ECO:0000313" key="4">
    <source>
        <dbReference type="Proteomes" id="UP001283341"/>
    </source>
</evidence>
<protein>
    <recommendedName>
        <fullName evidence="5">Ubiquitin-protein ligase sel1</fullName>
    </recommendedName>
</protein>
<dbReference type="Proteomes" id="UP001283341">
    <property type="component" value="Unassembled WGS sequence"/>
</dbReference>
<keyword evidence="4" id="KW-1185">Reference proteome</keyword>
<keyword evidence="2" id="KW-0812">Transmembrane</keyword>
<proteinExistence type="predicted"/>
<dbReference type="Pfam" id="PF12273">
    <property type="entry name" value="RCR"/>
    <property type="match status" value="1"/>
</dbReference>
<evidence type="ECO:0000313" key="3">
    <source>
        <dbReference type="EMBL" id="KAK3330098.1"/>
    </source>
</evidence>
<feature type="region of interest" description="Disordered" evidence="1">
    <location>
        <begin position="126"/>
        <end position="208"/>
    </location>
</feature>
<keyword evidence="2" id="KW-0472">Membrane</keyword>
<evidence type="ECO:0000256" key="1">
    <source>
        <dbReference type="SAM" id="MobiDB-lite"/>
    </source>
</evidence>
<accession>A0AAE0IRX2</accession>
<feature type="compositionally biased region" description="Polar residues" evidence="1">
    <location>
        <begin position="191"/>
        <end position="208"/>
    </location>
</feature>
<name>A0AAE0IRX2_9PEZI</name>
<reference evidence="3" key="2">
    <citation type="submission" date="2023-06" db="EMBL/GenBank/DDBJ databases">
        <authorList>
            <consortium name="Lawrence Berkeley National Laboratory"/>
            <person name="Haridas S."/>
            <person name="Hensen N."/>
            <person name="Bonometti L."/>
            <person name="Westerberg I."/>
            <person name="Brannstrom I.O."/>
            <person name="Guillou S."/>
            <person name="Cros-Aarteil S."/>
            <person name="Calhoun S."/>
            <person name="Kuo A."/>
            <person name="Mondo S."/>
            <person name="Pangilinan J."/>
            <person name="Riley R."/>
            <person name="Labutti K."/>
            <person name="Andreopoulos B."/>
            <person name="Lipzen A."/>
            <person name="Chen C."/>
            <person name="Yanf M."/>
            <person name="Daum C."/>
            <person name="Ng V."/>
            <person name="Clum A."/>
            <person name="Steindorff A."/>
            <person name="Ohm R."/>
            <person name="Martin F."/>
            <person name="Silar P."/>
            <person name="Natvig D."/>
            <person name="Lalanne C."/>
            <person name="Gautier V."/>
            <person name="Ament-Velasquez S.L."/>
            <person name="Kruys A."/>
            <person name="Hutchinson M.I."/>
            <person name="Powell A.J."/>
            <person name="Barry K."/>
            <person name="Miller A.N."/>
            <person name="Grigoriev I.V."/>
            <person name="Debuchy R."/>
            <person name="Gladieux P."/>
            <person name="Thoren M.H."/>
            <person name="Johannesson H."/>
        </authorList>
    </citation>
    <scope>NUCLEOTIDE SEQUENCE</scope>
    <source>
        <strain evidence="3">CBS 118394</strain>
    </source>
</reference>
<feature type="transmembrane region" description="Helical" evidence="2">
    <location>
        <begin position="52"/>
        <end position="71"/>
    </location>
</feature>
<keyword evidence="2" id="KW-1133">Transmembrane helix</keyword>
<reference evidence="3" key="1">
    <citation type="journal article" date="2023" name="Mol. Phylogenet. Evol.">
        <title>Genome-scale phylogeny and comparative genomics of the fungal order Sordariales.</title>
        <authorList>
            <person name="Hensen N."/>
            <person name="Bonometti L."/>
            <person name="Westerberg I."/>
            <person name="Brannstrom I.O."/>
            <person name="Guillou S."/>
            <person name="Cros-Aarteil S."/>
            <person name="Calhoun S."/>
            <person name="Haridas S."/>
            <person name="Kuo A."/>
            <person name="Mondo S."/>
            <person name="Pangilinan J."/>
            <person name="Riley R."/>
            <person name="LaButti K."/>
            <person name="Andreopoulos B."/>
            <person name="Lipzen A."/>
            <person name="Chen C."/>
            <person name="Yan M."/>
            <person name="Daum C."/>
            <person name="Ng V."/>
            <person name="Clum A."/>
            <person name="Steindorff A."/>
            <person name="Ohm R.A."/>
            <person name="Martin F."/>
            <person name="Silar P."/>
            <person name="Natvig D.O."/>
            <person name="Lalanne C."/>
            <person name="Gautier V."/>
            <person name="Ament-Velasquez S.L."/>
            <person name="Kruys A."/>
            <person name="Hutchinson M.I."/>
            <person name="Powell A.J."/>
            <person name="Barry K."/>
            <person name="Miller A.N."/>
            <person name="Grigoriev I.V."/>
            <person name="Debuchy R."/>
            <person name="Gladieux P."/>
            <person name="Hiltunen Thoren M."/>
            <person name="Johannesson H."/>
        </authorList>
    </citation>
    <scope>NUCLEOTIDE SEQUENCE</scope>
    <source>
        <strain evidence="3">CBS 118394</strain>
    </source>
</reference>
<dbReference type="EMBL" id="JAUEDM010000001">
    <property type="protein sequence ID" value="KAK3330098.1"/>
    <property type="molecule type" value="Genomic_DNA"/>
</dbReference>
<gene>
    <name evidence="3" type="ORF">B0H66DRAFT_45729</name>
</gene>
<feature type="compositionally biased region" description="Polar residues" evidence="1">
    <location>
        <begin position="159"/>
        <end position="176"/>
    </location>
</feature>
<evidence type="ECO:0008006" key="5">
    <source>
        <dbReference type="Google" id="ProtNLM"/>
    </source>
</evidence>
<organism evidence="3 4">
    <name type="scientific">Apodospora peruviana</name>
    <dbReference type="NCBI Taxonomy" id="516989"/>
    <lineage>
        <taxon>Eukaryota</taxon>
        <taxon>Fungi</taxon>
        <taxon>Dikarya</taxon>
        <taxon>Ascomycota</taxon>
        <taxon>Pezizomycotina</taxon>
        <taxon>Sordariomycetes</taxon>
        <taxon>Sordariomycetidae</taxon>
        <taxon>Sordariales</taxon>
        <taxon>Lasiosphaeriaceae</taxon>
        <taxon>Apodospora</taxon>
    </lineage>
</organism>
<evidence type="ECO:0000256" key="2">
    <source>
        <dbReference type="SAM" id="Phobius"/>
    </source>
</evidence>
<comment type="caution">
    <text evidence="3">The sequence shown here is derived from an EMBL/GenBank/DDBJ whole genome shotgun (WGS) entry which is preliminary data.</text>
</comment>
<sequence>MGRMHAAANAIVATLVPRQDDRDDRTCLRDDDGFIDEDSCYVPFWYTRTGVIVKWSLFLGLTTILGLYLFLGYMHAKKRMAKGLPPLAYHRWLVSRRALSRVDPRYQFPAPGNVYHYDPNNQQAYGMHAMPPPPVYDPTAPRPPIYEGPPAPAGATKIDPSQSMPSPAYTPQQPQRQQDEYEAPPGPPPSQQSTIPAQNPGSTNPFRG</sequence>
<feature type="compositionally biased region" description="Pro residues" evidence="1">
    <location>
        <begin position="130"/>
        <end position="152"/>
    </location>
</feature>
<dbReference type="AlphaFoldDB" id="A0AAE0IRX2"/>
<dbReference type="InterPro" id="IPR020999">
    <property type="entry name" value="Chitin_synth_reg_RCR"/>
</dbReference>